<dbReference type="InterPro" id="IPR000060">
    <property type="entry name" value="BCCT_transptr"/>
</dbReference>
<dbReference type="NCBIfam" id="TIGR00842">
    <property type="entry name" value="bcct"/>
    <property type="match status" value="1"/>
</dbReference>
<feature type="transmembrane region" description="Helical" evidence="7">
    <location>
        <begin position="262"/>
        <end position="282"/>
    </location>
</feature>
<feature type="transmembrane region" description="Helical" evidence="7">
    <location>
        <begin position="92"/>
        <end position="113"/>
    </location>
</feature>
<protein>
    <recommendedName>
        <fullName evidence="10">Choline/carnitine/betaine transporter</fullName>
    </recommendedName>
</protein>
<accession>A0ABN6F2D5</accession>
<keyword evidence="5 7" id="KW-1133">Transmembrane helix</keyword>
<feature type="transmembrane region" description="Helical" evidence="7">
    <location>
        <begin position="12"/>
        <end position="32"/>
    </location>
</feature>
<evidence type="ECO:0000256" key="7">
    <source>
        <dbReference type="SAM" id="Phobius"/>
    </source>
</evidence>
<dbReference type="RefSeq" id="WP_236891499.1">
    <property type="nucleotide sequence ID" value="NZ_AP024488.1"/>
</dbReference>
<evidence type="ECO:0000256" key="3">
    <source>
        <dbReference type="ARBA" id="ARBA00022475"/>
    </source>
</evidence>
<feature type="transmembrane region" description="Helical" evidence="7">
    <location>
        <begin position="186"/>
        <end position="208"/>
    </location>
</feature>
<keyword evidence="2" id="KW-0813">Transport</keyword>
<evidence type="ECO:0000313" key="9">
    <source>
        <dbReference type="Proteomes" id="UP001320148"/>
    </source>
</evidence>
<keyword evidence="6 7" id="KW-0472">Membrane</keyword>
<evidence type="ECO:0000256" key="4">
    <source>
        <dbReference type="ARBA" id="ARBA00022692"/>
    </source>
</evidence>
<dbReference type="PANTHER" id="PTHR30047:SF11">
    <property type="entry name" value="L-CARNITINE_GAMMA-BUTYROBETAINE ANTIPORTER"/>
    <property type="match status" value="1"/>
</dbReference>
<feature type="transmembrane region" description="Helical" evidence="7">
    <location>
        <begin position="317"/>
        <end position="335"/>
    </location>
</feature>
<proteinExistence type="predicted"/>
<evidence type="ECO:0000256" key="6">
    <source>
        <dbReference type="ARBA" id="ARBA00023136"/>
    </source>
</evidence>
<organism evidence="8 9">
    <name type="scientific">Desulfoluna limicola</name>
    <dbReference type="NCBI Taxonomy" id="2810562"/>
    <lineage>
        <taxon>Bacteria</taxon>
        <taxon>Pseudomonadati</taxon>
        <taxon>Thermodesulfobacteriota</taxon>
        <taxon>Desulfobacteria</taxon>
        <taxon>Desulfobacterales</taxon>
        <taxon>Desulfolunaceae</taxon>
        <taxon>Desulfoluna</taxon>
    </lineage>
</organism>
<dbReference type="EMBL" id="AP024488">
    <property type="protein sequence ID" value="BCS95229.1"/>
    <property type="molecule type" value="Genomic_DNA"/>
</dbReference>
<evidence type="ECO:0000256" key="2">
    <source>
        <dbReference type="ARBA" id="ARBA00022448"/>
    </source>
</evidence>
<comment type="subcellular location">
    <subcellularLocation>
        <location evidence="1">Cell membrane</location>
        <topology evidence="1">Multi-pass membrane protein</topology>
    </subcellularLocation>
</comment>
<dbReference type="PROSITE" id="PS01303">
    <property type="entry name" value="BCCT"/>
    <property type="match status" value="1"/>
</dbReference>
<keyword evidence="4 7" id="KW-0812">Transmembrane</keyword>
<evidence type="ECO:0008006" key="10">
    <source>
        <dbReference type="Google" id="ProtNLM"/>
    </source>
</evidence>
<feature type="transmembrane region" description="Helical" evidence="7">
    <location>
        <begin position="52"/>
        <end position="72"/>
    </location>
</feature>
<gene>
    <name evidence="8" type="ORF">DSLASN_08610</name>
</gene>
<feature type="transmembrane region" description="Helical" evidence="7">
    <location>
        <begin position="228"/>
        <end position="250"/>
    </location>
</feature>
<feature type="transmembrane region" description="Helical" evidence="7">
    <location>
        <begin position="347"/>
        <end position="371"/>
    </location>
</feature>
<evidence type="ECO:0000256" key="5">
    <source>
        <dbReference type="ARBA" id="ARBA00022989"/>
    </source>
</evidence>
<keyword evidence="3" id="KW-1003">Cell membrane</keyword>
<dbReference type="PANTHER" id="PTHR30047">
    <property type="entry name" value="HIGH-AFFINITY CHOLINE TRANSPORT PROTEIN-RELATED"/>
    <property type="match status" value="1"/>
</dbReference>
<reference evidence="8 9" key="1">
    <citation type="submission" date="2021-02" db="EMBL/GenBank/DDBJ databases">
        <title>Complete genome of Desulfoluna sp. strain ASN36.</title>
        <authorList>
            <person name="Takahashi A."/>
            <person name="Kojima H."/>
            <person name="Fukui M."/>
        </authorList>
    </citation>
    <scope>NUCLEOTIDE SEQUENCE [LARGE SCALE GENOMIC DNA]</scope>
    <source>
        <strain evidence="8 9">ASN36</strain>
    </source>
</reference>
<evidence type="ECO:0000256" key="1">
    <source>
        <dbReference type="ARBA" id="ARBA00004651"/>
    </source>
</evidence>
<feature type="transmembrane region" description="Helical" evidence="7">
    <location>
        <begin position="474"/>
        <end position="494"/>
    </location>
</feature>
<keyword evidence="9" id="KW-1185">Reference proteome</keyword>
<feature type="transmembrane region" description="Helical" evidence="7">
    <location>
        <begin position="142"/>
        <end position="165"/>
    </location>
</feature>
<dbReference type="InterPro" id="IPR018093">
    <property type="entry name" value="BCCT_CS"/>
</dbReference>
<sequence>MSHPTDESIKIEPVLFFSALVITLVTCIPIVMFQDKALTVLTNIRKFFTGPLGWTFMLFAVAAVIFFLWLIFGPYRHVRLGGDDAKPDFGNISWVAMLFCCGIGTGLIYWSFIEPIYYMQGPPFGLEKGSKAAQEWAACYGIFHWGFVPWALTAVFGVPIAYAYYQRKTKRLSIGAAFEGHVKSEGFKLFVDLLIMFAILGNVVTVLGLGTPMLSATIAKFLNIQTSLTLDIVVVCIWTVMFCGSCYFGLEKGIKILSNVNLLLAFVLMTTVLLVGPTSWILNTFVNSLGMIFQNVVRMSLWTDTANQSGWPQGWTIFFWAWWLGASPFVSVFLAKISKGRTLREMAVAVLVWGPLGCAVFFGVFGGYSLFIELNGAESMTAMMAASGPAQTIATLIAALPLGKIMLPLFIMLMFIFCATTLDSASYVLATVSTKELPMGKEPARWNRMFWSVINGVAAISLMFIGGLKPLQAVAVLTSFPLLFIMLGAGYFFIKDLHRYESRSVSVLQPPPRILEEAEKEAA</sequence>
<evidence type="ECO:0000313" key="8">
    <source>
        <dbReference type="EMBL" id="BCS95229.1"/>
    </source>
</evidence>
<name>A0ABN6F2D5_9BACT</name>
<dbReference type="Proteomes" id="UP001320148">
    <property type="component" value="Chromosome"/>
</dbReference>
<dbReference type="Pfam" id="PF02028">
    <property type="entry name" value="BCCT"/>
    <property type="match status" value="1"/>
</dbReference>
<feature type="transmembrane region" description="Helical" evidence="7">
    <location>
        <begin position="449"/>
        <end position="468"/>
    </location>
</feature>